<dbReference type="EC" id="3.1.-.-" evidence="11"/>
<dbReference type="SUPFAM" id="SSF82771">
    <property type="entry name" value="GIY-YIG endonuclease"/>
    <property type="match status" value="1"/>
</dbReference>
<dbReference type="Proteomes" id="UP000046395">
    <property type="component" value="Unassembled WGS sequence"/>
</dbReference>
<evidence type="ECO:0000256" key="2">
    <source>
        <dbReference type="ARBA" id="ARBA00022723"/>
    </source>
</evidence>
<dbReference type="GO" id="GO:0000724">
    <property type="term" value="P:double-strand break repair via homologous recombination"/>
    <property type="evidence" value="ECO:0007669"/>
    <property type="project" value="TreeGrafter"/>
</dbReference>
<comment type="caution">
    <text evidence="11">Lacks conserved residue(s) required for the propagation of feature annotation.</text>
</comment>
<dbReference type="InterPro" id="IPR000305">
    <property type="entry name" value="GIY-YIG_endonuc"/>
</dbReference>
<evidence type="ECO:0000256" key="5">
    <source>
        <dbReference type="ARBA" id="ARBA00022771"/>
    </source>
</evidence>
<evidence type="ECO:0000313" key="14">
    <source>
        <dbReference type="WBParaSite" id="TMUE_0000000379.1"/>
    </source>
</evidence>
<evidence type="ECO:0000256" key="1">
    <source>
        <dbReference type="ARBA" id="ARBA00022722"/>
    </source>
</evidence>
<keyword evidence="4 11" id="KW-0227">DNA damage</keyword>
<dbReference type="WBParaSite" id="TMUE_0000000379.1">
    <property type="protein sequence ID" value="TMUE_0000000379.1"/>
    <property type="gene ID" value="WBGene00296319"/>
</dbReference>
<evidence type="ECO:0000313" key="13">
    <source>
        <dbReference type="Proteomes" id="UP000046395"/>
    </source>
</evidence>
<keyword evidence="1 11" id="KW-0540">Nuclease</keyword>
<comment type="function">
    <text evidence="11">Catalytic subunit of a heterodimeric structure-specific endonuclease that resolves DNA secondary structures generated during DNA repair and recombination. Has endonuclease activity towards branched DNA substrates, introducing single-strand cuts in duplex DNA close to junctions with ss-DNA.</text>
</comment>
<dbReference type="GO" id="GO:0008821">
    <property type="term" value="F:crossover junction DNA endonuclease activity"/>
    <property type="evidence" value="ECO:0007669"/>
    <property type="project" value="TreeGrafter"/>
</dbReference>
<dbReference type="InterPro" id="IPR035901">
    <property type="entry name" value="GIY-YIG_endonuc_sf"/>
</dbReference>
<protein>
    <recommendedName>
        <fullName evidence="11">Structure-specific endonuclease subunit SLX1 homolog</fullName>
        <ecNumber evidence="11">3.1.-.-</ecNumber>
    </recommendedName>
</protein>
<dbReference type="InterPro" id="IPR013083">
    <property type="entry name" value="Znf_RING/FYVE/PHD"/>
</dbReference>
<keyword evidence="9 11" id="KW-0234">DNA repair</keyword>
<dbReference type="Pfam" id="PF21202">
    <property type="entry name" value="SLX1_C"/>
    <property type="match status" value="1"/>
</dbReference>
<dbReference type="STRING" id="70415.A0A5S6PZR4"/>
<evidence type="ECO:0000256" key="9">
    <source>
        <dbReference type="ARBA" id="ARBA00023204"/>
    </source>
</evidence>
<dbReference type="PROSITE" id="PS50164">
    <property type="entry name" value="GIY_YIG"/>
    <property type="match status" value="1"/>
</dbReference>
<evidence type="ECO:0000256" key="3">
    <source>
        <dbReference type="ARBA" id="ARBA00022759"/>
    </source>
</evidence>
<comment type="subcellular location">
    <subcellularLocation>
        <location evidence="11">Nucleus</location>
    </subcellularLocation>
</comment>
<dbReference type="PANTHER" id="PTHR20208:SF10">
    <property type="entry name" value="STRUCTURE-SPECIFIC ENDONUCLEASE SUBUNIT SLX1"/>
    <property type="match status" value="1"/>
</dbReference>
<keyword evidence="10 11" id="KW-0539">Nucleus</keyword>
<comment type="subunit">
    <text evidence="11">Forms a heterodimer with a member of the SLX4 family.</text>
</comment>
<dbReference type="Pfam" id="PF01541">
    <property type="entry name" value="GIY-YIG"/>
    <property type="match status" value="1"/>
</dbReference>
<accession>A0A5S6PZR4</accession>
<dbReference type="HAMAP" id="MF_03100">
    <property type="entry name" value="Endonuc_su_Slx1"/>
    <property type="match status" value="1"/>
</dbReference>
<keyword evidence="7" id="KW-0862">Zinc</keyword>
<dbReference type="CDD" id="cd10455">
    <property type="entry name" value="GIY-YIG_SLX1"/>
    <property type="match status" value="1"/>
</dbReference>
<keyword evidence="6 11" id="KW-0378">Hydrolase</keyword>
<evidence type="ECO:0000259" key="12">
    <source>
        <dbReference type="PROSITE" id="PS50164"/>
    </source>
</evidence>
<dbReference type="WBParaSite" id="TMUE_2000010411.1">
    <property type="protein sequence ID" value="TMUE_2000010411.1"/>
    <property type="gene ID" value="WBGene00300988"/>
</dbReference>
<keyword evidence="13" id="KW-1185">Reference proteome</keyword>
<evidence type="ECO:0000256" key="4">
    <source>
        <dbReference type="ARBA" id="ARBA00022763"/>
    </source>
</evidence>
<evidence type="ECO:0000256" key="6">
    <source>
        <dbReference type="ARBA" id="ARBA00022801"/>
    </source>
</evidence>
<proteinExistence type="inferred from homology"/>
<dbReference type="AlphaFoldDB" id="A0A5S6PZR4"/>
<feature type="domain" description="GIY-YIG" evidence="12">
    <location>
        <begin position="6"/>
        <end position="92"/>
    </location>
</feature>
<comment type="similarity">
    <text evidence="11">Belongs to the SLX1 family.</text>
</comment>
<dbReference type="InterPro" id="IPR027520">
    <property type="entry name" value="Slx1"/>
</dbReference>
<dbReference type="FunFam" id="3.40.1440.10:FF:000008">
    <property type="entry name" value="Structure-specific endonuclease subunit SLX1 homolog"/>
    <property type="match status" value="1"/>
</dbReference>
<evidence type="ECO:0000256" key="10">
    <source>
        <dbReference type="ARBA" id="ARBA00023242"/>
    </source>
</evidence>
<dbReference type="Gene3D" id="3.40.1440.10">
    <property type="entry name" value="GIY-YIG endonuclease"/>
    <property type="match status" value="1"/>
</dbReference>
<keyword evidence="8 11" id="KW-0233">DNA recombination</keyword>
<dbReference type="InterPro" id="IPR050381">
    <property type="entry name" value="SLX1_endonuclease"/>
</dbReference>
<sequence length="258" mass="29153">MAPSSDFYGCYLLVSESSQPQFSGRCYVGFTVNPNRRLKQHNRGRRFGGAYQTSDRGPWEMALLVHGFPNEICALRFEWAWQHPAKSRRLNQLNLRKRAKETKLQFHVRIANHMLSTGPWNRLPLTVRWLNEKYRQSAQGLLSTPPHIKVVYGLLEDIDNSTKPSKNVSTVRDVCTVCNGSCQGSLLSCLSDGCPGMFHVLCLGKLFSLEDPGFIVPISGQCPLCCERFLWGEWMSTRINLQADLTIADSAERSDLVS</sequence>
<dbReference type="GO" id="GO:0008270">
    <property type="term" value="F:zinc ion binding"/>
    <property type="evidence" value="ECO:0007669"/>
    <property type="project" value="UniProtKB-KW"/>
</dbReference>
<keyword evidence="3 11" id="KW-0255">Endonuclease</keyword>
<name>A0A5S6PZR4_TRIMR</name>
<dbReference type="GO" id="GO:0033557">
    <property type="term" value="C:Slx1-Slx4 complex"/>
    <property type="evidence" value="ECO:0007669"/>
    <property type="project" value="UniProtKB-UniRule"/>
</dbReference>
<reference evidence="13" key="1">
    <citation type="submission" date="2013-11" db="EMBL/GenBank/DDBJ databases">
        <authorList>
            <person name="Aslett M."/>
        </authorList>
    </citation>
    <scope>NUCLEOTIDE SEQUENCE [LARGE SCALE GENOMIC DNA]</scope>
    <source>
        <strain evidence="13">Edinburgh</strain>
    </source>
</reference>
<reference evidence="14 15" key="3">
    <citation type="submission" date="2019-12" db="UniProtKB">
        <authorList>
            <consortium name="WormBaseParasite"/>
        </authorList>
    </citation>
    <scope>IDENTIFICATION</scope>
</reference>
<dbReference type="PANTHER" id="PTHR20208">
    <property type="entry name" value="STRUCTURE-SPECIFIC ENDONUCLEASE SUBUNIT SLX1"/>
    <property type="match status" value="1"/>
</dbReference>
<keyword evidence="2" id="KW-0479">Metal-binding</keyword>
<comment type="cofactor">
    <cofactor evidence="11">
        <name>a divalent metal cation</name>
        <dbReference type="ChEBI" id="CHEBI:60240"/>
    </cofactor>
</comment>
<dbReference type="Gene3D" id="3.30.40.10">
    <property type="entry name" value="Zinc/RING finger domain, C3HC4 (zinc finger)"/>
    <property type="match status" value="1"/>
</dbReference>
<reference evidence="13" key="2">
    <citation type="submission" date="2014-03" db="EMBL/GenBank/DDBJ databases">
        <title>The whipworm genome and dual-species transcriptomics of an intimate host-pathogen interaction.</title>
        <authorList>
            <person name="Foth B.J."/>
            <person name="Tsai I.J."/>
            <person name="Reid A.J."/>
            <person name="Bancroft A.J."/>
            <person name="Nichol S."/>
            <person name="Tracey A."/>
            <person name="Holroyd N."/>
            <person name="Cotton J.A."/>
            <person name="Stanley E.J."/>
            <person name="Zarowiecki M."/>
            <person name="Liu J.Z."/>
            <person name="Huckvale T."/>
            <person name="Cooper P.J."/>
            <person name="Grencis R.K."/>
            <person name="Berriman M."/>
        </authorList>
    </citation>
    <scope>NUCLEOTIDE SEQUENCE [LARGE SCALE GENOMIC DNA]</scope>
    <source>
        <strain evidence="13">Edinburgh</strain>
    </source>
</reference>
<keyword evidence="5" id="KW-0863">Zinc-finger</keyword>
<evidence type="ECO:0000256" key="8">
    <source>
        <dbReference type="ARBA" id="ARBA00023172"/>
    </source>
</evidence>
<evidence type="ECO:0000256" key="7">
    <source>
        <dbReference type="ARBA" id="ARBA00022833"/>
    </source>
</evidence>
<evidence type="ECO:0000256" key="11">
    <source>
        <dbReference type="HAMAP-Rule" id="MF_03100"/>
    </source>
</evidence>
<organism evidence="13 14">
    <name type="scientific">Trichuris muris</name>
    <name type="common">Mouse whipworm</name>
    <dbReference type="NCBI Taxonomy" id="70415"/>
    <lineage>
        <taxon>Eukaryota</taxon>
        <taxon>Metazoa</taxon>
        <taxon>Ecdysozoa</taxon>
        <taxon>Nematoda</taxon>
        <taxon>Enoplea</taxon>
        <taxon>Dorylaimia</taxon>
        <taxon>Trichinellida</taxon>
        <taxon>Trichuridae</taxon>
        <taxon>Trichuris</taxon>
    </lineage>
</organism>
<dbReference type="GO" id="GO:0017108">
    <property type="term" value="F:5'-flap endonuclease activity"/>
    <property type="evidence" value="ECO:0007669"/>
    <property type="project" value="InterPro"/>
</dbReference>
<evidence type="ECO:0000313" key="15">
    <source>
        <dbReference type="WBParaSite" id="TMUE_2000010411.1"/>
    </source>
</evidence>
<dbReference type="InterPro" id="IPR048749">
    <property type="entry name" value="SLX1_C"/>
</dbReference>